<dbReference type="RefSeq" id="WP_231439537.1">
    <property type="nucleotide sequence ID" value="NZ_JAJOMB010000003.1"/>
</dbReference>
<evidence type="ECO:0000256" key="1">
    <source>
        <dbReference type="SAM" id="Phobius"/>
    </source>
</evidence>
<dbReference type="Gene3D" id="2.60.120.260">
    <property type="entry name" value="Galactose-binding domain-like"/>
    <property type="match status" value="1"/>
</dbReference>
<reference evidence="2" key="1">
    <citation type="submission" date="2021-11" db="EMBL/GenBank/DDBJ databases">
        <title>Streptomyces corallinus and Kineosporia corallina sp. nov., two new coral-derived marine actinobacteria.</title>
        <authorList>
            <person name="Buangrab K."/>
            <person name="Sutthacheep M."/>
            <person name="Yeemin T."/>
            <person name="Harunari E."/>
            <person name="Igarashi Y."/>
            <person name="Sripreechasak P."/>
            <person name="Kanchanasin P."/>
            <person name="Tanasupawat S."/>
            <person name="Phongsopitanun W."/>
        </authorList>
    </citation>
    <scope>NUCLEOTIDE SEQUENCE</scope>
    <source>
        <strain evidence="2">JCM 31032</strain>
    </source>
</reference>
<evidence type="ECO:0000313" key="2">
    <source>
        <dbReference type="EMBL" id="MCD5310558.1"/>
    </source>
</evidence>
<organism evidence="2 3">
    <name type="scientific">Kineosporia babensis</name>
    <dbReference type="NCBI Taxonomy" id="499548"/>
    <lineage>
        <taxon>Bacteria</taxon>
        <taxon>Bacillati</taxon>
        <taxon>Actinomycetota</taxon>
        <taxon>Actinomycetes</taxon>
        <taxon>Kineosporiales</taxon>
        <taxon>Kineosporiaceae</taxon>
        <taxon>Kineosporia</taxon>
    </lineage>
</organism>
<dbReference type="NCBIfam" id="NF047619">
    <property type="entry name" value="NADase_discoid"/>
    <property type="match status" value="1"/>
</dbReference>
<protein>
    <recommendedName>
        <fullName evidence="4">Zinc ribbon domain-containing protein</fullName>
    </recommendedName>
</protein>
<dbReference type="AlphaFoldDB" id="A0A9X1SXW8"/>
<keyword evidence="1" id="KW-1133">Transmembrane helix</keyword>
<proteinExistence type="predicted"/>
<feature type="transmembrane region" description="Helical" evidence="1">
    <location>
        <begin position="42"/>
        <end position="64"/>
    </location>
</feature>
<evidence type="ECO:0000313" key="3">
    <source>
        <dbReference type="Proteomes" id="UP001138997"/>
    </source>
</evidence>
<dbReference type="InterPro" id="IPR057561">
    <property type="entry name" value="NADase_transloc"/>
</dbReference>
<keyword evidence="3" id="KW-1185">Reference proteome</keyword>
<evidence type="ECO:0008006" key="4">
    <source>
        <dbReference type="Google" id="ProtNLM"/>
    </source>
</evidence>
<comment type="caution">
    <text evidence="2">The sequence shown here is derived from an EMBL/GenBank/DDBJ whole genome shotgun (WGS) entry which is preliminary data.</text>
</comment>
<keyword evidence="1" id="KW-0812">Transmembrane</keyword>
<dbReference type="EMBL" id="JAJOMB010000003">
    <property type="protein sequence ID" value="MCD5310558.1"/>
    <property type="molecule type" value="Genomic_DNA"/>
</dbReference>
<accession>A0A9X1SXW8</accession>
<gene>
    <name evidence="2" type="ORF">LR394_06600</name>
</gene>
<dbReference type="Proteomes" id="UP001138997">
    <property type="component" value="Unassembled WGS sequence"/>
</dbReference>
<sequence length="218" mass="24073">MENRTDRVFCRNCGVELDRAPQPAAPTGPSWWQRLKDRLSDLNFFAVGAGLLALLLVVAAILLAKPLFYRYQDLTSTPVAIPPTAVDSSNNDPAHPPASAFDGASNTWWGPGFSGDSRGQFLRAIINPTDLRAVRITPGVSQDPQRRDEQARPHTVTLLVFDQQGRRTTKQVTLQDYEPKTVRIRVDDAVQVLVVLGDGFGTSEGKQVAIAEVELYRY</sequence>
<name>A0A9X1SXW8_9ACTN</name>
<keyword evidence="1" id="KW-0472">Membrane</keyword>